<dbReference type="RefSeq" id="WP_157112936.1">
    <property type="nucleotide sequence ID" value="NZ_JAAXOO010000004.1"/>
</dbReference>
<dbReference type="SUPFAM" id="SSF52540">
    <property type="entry name" value="P-loop containing nucleoside triphosphate hydrolases"/>
    <property type="match status" value="1"/>
</dbReference>
<dbReference type="PROSITE" id="PS50893">
    <property type="entry name" value="ABC_TRANSPORTER_2"/>
    <property type="match status" value="1"/>
</dbReference>
<keyword evidence="6" id="KW-1185">Reference proteome</keyword>
<evidence type="ECO:0000256" key="2">
    <source>
        <dbReference type="ARBA" id="ARBA00022741"/>
    </source>
</evidence>
<sequence>MGGGKLLELSGIRIGFGDGPDVIADTSLVMSANEFVSVIGPSGCGKSTILNAVAGLMPVRSGRVDYRGKTVQKVNTDVGYMTQGDTLLPWRTVQENIATPLKLRGFPKAAIRRKVDALMKMLDLVDAADKFPAQLSGGMKRRALLARSMIYEPELLLMDEPFAALDAQLRTQMHRELRRTIAETGQAVLFITHDIFEAVLLSDRVVVLGGRPAAPISEHHVPFGPDRDVEALRFDPEFVRLEKRVHDALGEARTMSKAAS</sequence>
<dbReference type="InterPro" id="IPR003593">
    <property type="entry name" value="AAA+_ATPase"/>
</dbReference>
<dbReference type="GO" id="GO:0005524">
    <property type="term" value="F:ATP binding"/>
    <property type="evidence" value="ECO:0007669"/>
    <property type="project" value="UniProtKB-KW"/>
</dbReference>
<evidence type="ECO:0000256" key="1">
    <source>
        <dbReference type="ARBA" id="ARBA00022448"/>
    </source>
</evidence>
<evidence type="ECO:0000259" key="4">
    <source>
        <dbReference type="PROSITE" id="PS50893"/>
    </source>
</evidence>
<dbReference type="AlphaFoldDB" id="A0A846XGT9"/>
<proteinExistence type="predicted"/>
<keyword evidence="2" id="KW-0547">Nucleotide-binding</keyword>
<dbReference type="InterPro" id="IPR027417">
    <property type="entry name" value="P-loop_NTPase"/>
</dbReference>
<reference evidence="5 6" key="1">
    <citation type="submission" date="2020-04" db="EMBL/GenBank/DDBJ databases">
        <title>MicrobeNet Type strains.</title>
        <authorList>
            <person name="Nicholson A.C."/>
        </authorList>
    </citation>
    <scope>NUCLEOTIDE SEQUENCE [LARGE SCALE GENOMIC DNA]</scope>
    <source>
        <strain evidence="5 6">DSM 45078</strain>
    </source>
</reference>
<dbReference type="GO" id="GO:0016887">
    <property type="term" value="F:ATP hydrolysis activity"/>
    <property type="evidence" value="ECO:0007669"/>
    <property type="project" value="InterPro"/>
</dbReference>
<dbReference type="PANTHER" id="PTHR42788">
    <property type="entry name" value="TAURINE IMPORT ATP-BINDING PROTEIN-RELATED"/>
    <property type="match status" value="1"/>
</dbReference>
<dbReference type="InterPro" id="IPR003439">
    <property type="entry name" value="ABC_transporter-like_ATP-bd"/>
</dbReference>
<feature type="domain" description="ABC transporter" evidence="4">
    <location>
        <begin position="7"/>
        <end position="235"/>
    </location>
</feature>
<evidence type="ECO:0000256" key="3">
    <source>
        <dbReference type="ARBA" id="ARBA00022840"/>
    </source>
</evidence>
<dbReference type="SMART" id="SM00382">
    <property type="entry name" value="AAA"/>
    <property type="match status" value="1"/>
</dbReference>
<keyword evidence="1" id="KW-0813">Transport</keyword>
<dbReference type="InterPro" id="IPR050166">
    <property type="entry name" value="ABC_transporter_ATP-bind"/>
</dbReference>
<name>A0A846XGT9_9NOCA</name>
<evidence type="ECO:0000313" key="5">
    <source>
        <dbReference type="EMBL" id="NKY34677.1"/>
    </source>
</evidence>
<dbReference type="Gene3D" id="3.40.50.300">
    <property type="entry name" value="P-loop containing nucleotide triphosphate hydrolases"/>
    <property type="match status" value="1"/>
</dbReference>
<comment type="caution">
    <text evidence="5">The sequence shown here is derived from an EMBL/GenBank/DDBJ whole genome shotgun (WGS) entry which is preliminary data.</text>
</comment>
<dbReference type="CDD" id="cd03293">
    <property type="entry name" value="ABC_NrtD_SsuB_transporters"/>
    <property type="match status" value="1"/>
</dbReference>
<dbReference type="PROSITE" id="PS00211">
    <property type="entry name" value="ABC_TRANSPORTER_1"/>
    <property type="match status" value="1"/>
</dbReference>
<gene>
    <name evidence="5" type="ORF">HGA13_16570</name>
</gene>
<dbReference type="PANTHER" id="PTHR42788:SF2">
    <property type="entry name" value="ABC TRANSPORTER ATP-BINDING PROTEIN"/>
    <property type="match status" value="1"/>
</dbReference>
<dbReference type="Pfam" id="PF00005">
    <property type="entry name" value="ABC_tran"/>
    <property type="match status" value="1"/>
</dbReference>
<protein>
    <submittedName>
        <fullName evidence="5">ABC transporter ATP-binding protein</fullName>
    </submittedName>
</protein>
<keyword evidence="3 5" id="KW-0067">ATP-binding</keyword>
<accession>A0A846XGT9</accession>
<dbReference type="Proteomes" id="UP000565715">
    <property type="component" value="Unassembled WGS sequence"/>
</dbReference>
<dbReference type="InterPro" id="IPR017871">
    <property type="entry name" value="ABC_transporter-like_CS"/>
</dbReference>
<organism evidence="5 6">
    <name type="scientific">Nocardia speluncae</name>
    <dbReference type="NCBI Taxonomy" id="419477"/>
    <lineage>
        <taxon>Bacteria</taxon>
        <taxon>Bacillati</taxon>
        <taxon>Actinomycetota</taxon>
        <taxon>Actinomycetes</taxon>
        <taxon>Mycobacteriales</taxon>
        <taxon>Nocardiaceae</taxon>
        <taxon>Nocardia</taxon>
    </lineage>
</organism>
<dbReference type="EMBL" id="JAAXOO010000004">
    <property type="protein sequence ID" value="NKY34677.1"/>
    <property type="molecule type" value="Genomic_DNA"/>
</dbReference>
<evidence type="ECO:0000313" key="6">
    <source>
        <dbReference type="Proteomes" id="UP000565715"/>
    </source>
</evidence>